<comment type="similarity">
    <text evidence="1">Belongs to the universal stress protein A family.</text>
</comment>
<dbReference type="InterPro" id="IPR006015">
    <property type="entry name" value="Universal_stress_UspA"/>
</dbReference>
<dbReference type="InterPro" id="IPR006016">
    <property type="entry name" value="UspA"/>
</dbReference>
<dbReference type="Pfam" id="PF00582">
    <property type="entry name" value="Usp"/>
    <property type="match status" value="1"/>
</dbReference>
<dbReference type="STRING" id="1121420.SAMN02746098_02343"/>
<proteinExistence type="inferred from homology"/>
<dbReference type="PANTHER" id="PTHR46268:SF6">
    <property type="entry name" value="UNIVERSAL STRESS PROTEIN UP12"/>
    <property type="match status" value="1"/>
</dbReference>
<keyword evidence="4" id="KW-1185">Reference proteome</keyword>
<dbReference type="EMBL" id="FQXJ01000007">
    <property type="protein sequence ID" value="SHI08240.1"/>
    <property type="molecule type" value="Genomic_DNA"/>
</dbReference>
<dbReference type="PANTHER" id="PTHR46268">
    <property type="entry name" value="STRESS RESPONSE PROTEIN NHAX"/>
    <property type="match status" value="1"/>
</dbReference>
<evidence type="ECO:0000259" key="2">
    <source>
        <dbReference type="Pfam" id="PF00582"/>
    </source>
</evidence>
<reference evidence="4" key="1">
    <citation type="submission" date="2016-11" db="EMBL/GenBank/DDBJ databases">
        <authorList>
            <person name="Varghese N."/>
            <person name="Submissions S."/>
        </authorList>
    </citation>
    <scope>NUCLEOTIDE SEQUENCE [LARGE SCALE GENOMIC DNA]</scope>
    <source>
        <strain evidence="4">DSM 15449</strain>
    </source>
</reference>
<dbReference type="SUPFAM" id="SSF52402">
    <property type="entry name" value="Adenine nucleotide alpha hydrolases-like"/>
    <property type="match status" value="1"/>
</dbReference>
<organism evidence="3 4">
    <name type="scientific">Desulfosporosinus lacus DSM 15449</name>
    <dbReference type="NCBI Taxonomy" id="1121420"/>
    <lineage>
        <taxon>Bacteria</taxon>
        <taxon>Bacillati</taxon>
        <taxon>Bacillota</taxon>
        <taxon>Clostridia</taxon>
        <taxon>Eubacteriales</taxon>
        <taxon>Desulfitobacteriaceae</taxon>
        <taxon>Desulfosporosinus</taxon>
    </lineage>
</organism>
<dbReference type="Gene3D" id="3.40.50.620">
    <property type="entry name" value="HUPs"/>
    <property type="match status" value="1"/>
</dbReference>
<sequence length="141" mass="15316">MFKRILVPTDGSEPSRQALIAAVELAKKYNSEVELFHVTPTPEAYYGYHMGFSNLLSQDQIENHGKLALEITLKGIDVGDVHLTKKHISGHAVSGILDEIRREFDLVVMGTIGHGALTGAIVGSVTQRVLAQSPCPVLIVK</sequence>
<dbReference type="PRINTS" id="PR01438">
    <property type="entry name" value="UNVRSLSTRESS"/>
</dbReference>
<dbReference type="OrthoDB" id="9794782at2"/>
<evidence type="ECO:0000313" key="3">
    <source>
        <dbReference type="EMBL" id="SHI08240.1"/>
    </source>
</evidence>
<accession>A0A1M5Y822</accession>
<feature type="domain" description="UspA" evidence="2">
    <location>
        <begin position="1"/>
        <end position="141"/>
    </location>
</feature>
<dbReference type="InterPro" id="IPR014729">
    <property type="entry name" value="Rossmann-like_a/b/a_fold"/>
</dbReference>
<dbReference type="RefSeq" id="WP_073029903.1">
    <property type="nucleotide sequence ID" value="NZ_FQXJ01000007.1"/>
</dbReference>
<dbReference type="CDD" id="cd00293">
    <property type="entry name" value="USP-like"/>
    <property type="match status" value="1"/>
</dbReference>
<evidence type="ECO:0000256" key="1">
    <source>
        <dbReference type="ARBA" id="ARBA00008791"/>
    </source>
</evidence>
<gene>
    <name evidence="3" type="ORF">SAMN02746098_02343</name>
</gene>
<protein>
    <submittedName>
        <fullName evidence="3">Nucleotide-binding universal stress protein, UspA family</fullName>
    </submittedName>
</protein>
<evidence type="ECO:0000313" key="4">
    <source>
        <dbReference type="Proteomes" id="UP000183954"/>
    </source>
</evidence>
<dbReference type="AlphaFoldDB" id="A0A1M5Y822"/>
<dbReference type="Proteomes" id="UP000183954">
    <property type="component" value="Unassembled WGS sequence"/>
</dbReference>
<name>A0A1M5Y822_9FIRM</name>